<dbReference type="PANTHER" id="PTHR37984">
    <property type="entry name" value="PROTEIN CBG26694"/>
    <property type="match status" value="1"/>
</dbReference>
<accession>A0AAN8LPJ8</accession>
<dbReference type="SUPFAM" id="SSF56672">
    <property type="entry name" value="DNA/RNA polymerases"/>
    <property type="match status" value="1"/>
</dbReference>
<dbReference type="InterPro" id="IPR043128">
    <property type="entry name" value="Rev_trsase/Diguanyl_cyclase"/>
</dbReference>
<evidence type="ECO:0000256" key="8">
    <source>
        <dbReference type="ARBA" id="ARBA00022918"/>
    </source>
</evidence>
<reference evidence="11 12" key="1">
    <citation type="submission" date="2021-04" db="EMBL/GenBank/DDBJ databases">
        <authorList>
            <person name="De Guttry C."/>
            <person name="Zahm M."/>
            <person name="Klopp C."/>
            <person name="Cabau C."/>
            <person name="Louis A."/>
            <person name="Berthelot C."/>
            <person name="Parey E."/>
            <person name="Roest Crollius H."/>
            <person name="Montfort J."/>
            <person name="Robinson-Rechavi M."/>
            <person name="Bucao C."/>
            <person name="Bouchez O."/>
            <person name="Gislard M."/>
            <person name="Lluch J."/>
            <person name="Milhes M."/>
            <person name="Lampietro C."/>
            <person name="Lopez Roques C."/>
            <person name="Donnadieu C."/>
            <person name="Braasch I."/>
            <person name="Desvignes T."/>
            <person name="Postlethwait J."/>
            <person name="Bobe J."/>
            <person name="Wedekind C."/>
            <person name="Guiguen Y."/>
        </authorList>
    </citation>
    <scope>NUCLEOTIDE SEQUENCE [LARGE SCALE GENOMIC DNA]</scope>
    <source>
        <strain evidence="11">Cs_M1</strain>
        <tissue evidence="11">Blood</tissue>
    </source>
</reference>
<evidence type="ECO:0000313" key="12">
    <source>
        <dbReference type="Proteomes" id="UP001356427"/>
    </source>
</evidence>
<dbReference type="EC" id="3.1.26.4" evidence="2"/>
<evidence type="ECO:0000256" key="6">
    <source>
        <dbReference type="ARBA" id="ARBA00022759"/>
    </source>
</evidence>
<dbReference type="InterPro" id="IPR041588">
    <property type="entry name" value="Integrase_H2C2"/>
</dbReference>
<gene>
    <name evidence="11" type="ORF">J4Q44_G00137220</name>
</gene>
<dbReference type="Pfam" id="PF00078">
    <property type="entry name" value="RVT_1"/>
    <property type="match status" value="1"/>
</dbReference>
<dbReference type="InterPro" id="IPR043502">
    <property type="entry name" value="DNA/RNA_pol_sf"/>
</dbReference>
<evidence type="ECO:0000256" key="7">
    <source>
        <dbReference type="ARBA" id="ARBA00022801"/>
    </source>
</evidence>
<evidence type="ECO:0000256" key="1">
    <source>
        <dbReference type="ARBA" id="ARBA00010879"/>
    </source>
</evidence>
<sequence length="342" mass="39554">MQGQGVVVYIDDILVYSPTRVEHVALVRRVLRRLLEHDLYVKAEKCLFFQESVSFLGYQLSASGKLSPAERNYDVGDRELLAVVQALKVWRHWLEGAQHPFLILTDHRNLEYIRAARRLNPRQARWNMFLTRFTFKITYIPGSQNGKADALSRRYDTEERSVEPTPILPESCLVAPVVWEVDAELERALRTDPSPPQCPEGRKYVPLEVRDRLIYWAHTSPSSGHPGIGRTVHCLSAKYWWPTLARDVRVYVSSCSVCAQCKAPRHLPRGYQPVLAPWQQSQIEAPAVDEWVRRSEETWNAAHVHLQRAIRRHKASADLHRSEGFEGVRRRREQSEVPLLRT</sequence>
<dbReference type="CDD" id="cd09274">
    <property type="entry name" value="RNase_HI_RT_Ty3"/>
    <property type="match status" value="1"/>
</dbReference>
<dbReference type="EMBL" id="JAGTTL010000011">
    <property type="protein sequence ID" value="KAK6316198.1"/>
    <property type="molecule type" value="Genomic_DNA"/>
</dbReference>
<keyword evidence="4" id="KW-0548">Nucleotidyltransferase</keyword>
<keyword evidence="5" id="KW-0540">Nuclease</keyword>
<keyword evidence="7" id="KW-0378">Hydrolase</keyword>
<dbReference type="Pfam" id="PF17921">
    <property type="entry name" value="Integrase_H2C2"/>
    <property type="match status" value="1"/>
</dbReference>
<dbReference type="Gene3D" id="3.30.70.270">
    <property type="match status" value="1"/>
</dbReference>
<evidence type="ECO:0000313" key="11">
    <source>
        <dbReference type="EMBL" id="KAK6316198.1"/>
    </source>
</evidence>
<proteinExistence type="inferred from homology"/>
<dbReference type="InterPro" id="IPR041373">
    <property type="entry name" value="RT_RNaseH"/>
</dbReference>
<dbReference type="Gene3D" id="1.10.340.70">
    <property type="match status" value="1"/>
</dbReference>
<dbReference type="Proteomes" id="UP001356427">
    <property type="component" value="Unassembled WGS sequence"/>
</dbReference>
<comment type="similarity">
    <text evidence="1">Belongs to the beta type-B retroviral polymerase family. HERV class-II K(HML-2) pol subfamily.</text>
</comment>
<dbReference type="Pfam" id="PF17917">
    <property type="entry name" value="RT_RNaseH"/>
    <property type="match status" value="1"/>
</dbReference>
<dbReference type="InterPro" id="IPR050951">
    <property type="entry name" value="Retrovirus_Pol_polyprotein"/>
</dbReference>
<evidence type="ECO:0000259" key="10">
    <source>
        <dbReference type="PROSITE" id="PS50878"/>
    </source>
</evidence>
<dbReference type="InterPro" id="IPR000477">
    <property type="entry name" value="RT_dom"/>
</dbReference>
<evidence type="ECO:0000256" key="9">
    <source>
        <dbReference type="ARBA" id="ARBA00039658"/>
    </source>
</evidence>
<keyword evidence="12" id="KW-1185">Reference proteome</keyword>
<protein>
    <recommendedName>
        <fullName evidence="9">Gypsy retrotransposon integrase-like protein 1</fullName>
        <ecNumber evidence="2">3.1.26.4</ecNumber>
    </recommendedName>
</protein>
<organism evidence="11 12">
    <name type="scientific">Coregonus suidteri</name>
    <dbReference type="NCBI Taxonomy" id="861788"/>
    <lineage>
        <taxon>Eukaryota</taxon>
        <taxon>Metazoa</taxon>
        <taxon>Chordata</taxon>
        <taxon>Craniata</taxon>
        <taxon>Vertebrata</taxon>
        <taxon>Euteleostomi</taxon>
        <taxon>Actinopterygii</taxon>
        <taxon>Neopterygii</taxon>
        <taxon>Teleostei</taxon>
        <taxon>Protacanthopterygii</taxon>
        <taxon>Salmoniformes</taxon>
        <taxon>Salmonidae</taxon>
        <taxon>Coregoninae</taxon>
        <taxon>Coregonus</taxon>
    </lineage>
</organism>
<dbReference type="GO" id="GO:0003964">
    <property type="term" value="F:RNA-directed DNA polymerase activity"/>
    <property type="evidence" value="ECO:0007669"/>
    <property type="project" value="UniProtKB-KW"/>
</dbReference>
<evidence type="ECO:0000256" key="4">
    <source>
        <dbReference type="ARBA" id="ARBA00022695"/>
    </source>
</evidence>
<dbReference type="GO" id="GO:0004523">
    <property type="term" value="F:RNA-DNA hybrid ribonuclease activity"/>
    <property type="evidence" value="ECO:0007669"/>
    <property type="project" value="UniProtKB-EC"/>
</dbReference>
<evidence type="ECO:0000256" key="3">
    <source>
        <dbReference type="ARBA" id="ARBA00022679"/>
    </source>
</evidence>
<dbReference type="AlphaFoldDB" id="A0AAN8LPJ8"/>
<dbReference type="PANTHER" id="PTHR37984:SF5">
    <property type="entry name" value="PROTEIN NYNRIN-LIKE"/>
    <property type="match status" value="1"/>
</dbReference>
<evidence type="ECO:0000256" key="5">
    <source>
        <dbReference type="ARBA" id="ARBA00022722"/>
    </source>
</evidence>
<dbReference type="PROSITE" id="PS50878">
    <property type="entry name" value="RT_POL"/>
    <property type="match status" value="1"/>
</dbReference>
<keyword evidence="8" id="KW-0695">RNA-directed DNA polymerase</keyword>
<evidence type="ECO:0000256" key="2">
    <source>
        <dbReference type="ARBA" id="ARBA00012180"/>
    </source>
</evidence>
<comment type="caution">
    <text evidence="11">The sequence shown here is derived from an EMBL/GenBank/DDBJ whole genome shotgun (WGS) entry which is preliminary data.</text>
</comment>
<keyword evidence="6" id="KW-0255">Endonuclease</keyword>
<name>A0AAN8LPJ8_9TELE</name>
<keyword evidence="3" id="KW-0808">Transferase</keyword>
<feature type="domain" description="Reverse transcriptase" evidence="10">
    <location>
        <begin position="1"/>
        <end position="60"/>
    </location>
</feature>